<evidence type="ECO:0000256" key="1">
    <source>
        <dbReference type="ARBA" id="ARBA00007074"/>
    </source>
</evidence>
<proteinExistence type="inferred from homology"/>
<sequence length="396" mass="40858">MRLIAASASALALSTALVLGSALAADAAPADYPSWQDVQNAQASQAAKQHEIDVLTADLKLSQQKAAQAEQTEALAEETYNIAAAALDAATAKVGALQTQQKAAQATADAARKRAAGLIASLDRTGGGDPTLGIFVGSGPQTDQLLAQLGSMNHLSRTSAGIMRTAEYAQNAARALAQQASVAEAKRKDLAAQAATAYDAAQAAAATAEALVEAEESAQQTMFAQLAALKKTTAAVEAGYAAGVAQANAAAGIPPLPSGAIGAVIAFAERQLGKRYVLGGAGPTVWDCSGLTMVAWEQVGVDIGGHGSTMQYNHMRSIGHLVNIPRNSTQGMLPGDLIFYSVNGNPSDAVKTHVAMYIGGGQMIEAPNPRRRVRIVPVRYSDYESRLVPQVGRIVM</sequence>
<feature type="coiled-coil region" evidence="5">
    <location>
        <begin position="52"/>
        <end position="79"/>
    </location>
</feature>
<dbReference type="PANTHER" id="PTHR47359:SF3">
    <property type="entry name" value="NLP_P60 DOMAIN-CONTAINING PROTEIN-RELATED"/>
    <property type="match status" value="1"/>
</dbReference>
<comment type="caution">
    <text evidence="8">The sequence shown here is derived from an EMBL/GenBank/DDBJ whole genome shotgun (WGS) entry which is preliminary data.</text>
</comment>
<feature type="domain" description="NlpC/P60" evidence="7">
    <location>
        <begin position="258"/>
        <end position="395"/>
    </location>
</feature>
<evidence type="ECO:0000256" key="6">
    <source>
        <dbReference type="SAM" id="SignalP"/>
    </source>
</evidence>
<evidence type="ECO:0000256" key="4">
    <source>
        <dbReference type="ARBA" id="ARBA00022807"/>
    </source>
</evidence>
<dbReference type="Pfam" id="PF00877">
    <property type="entry name" value="NLPC_P60"/>
    <property type="match status" value="1"/>
</dbReference>
<evidence type="ECO:0000259" key="7">
    <source>
        <dbReference type="PROSITE" id="PS51935"/>
    </source>
</evidence>
<dbReference type="PANTHER" id="PTHR47359">
    <property type="entry name" value="PEPTIDOGLYCAN DL-ENDOPEPTIDASE CWLO"/>
    <property type="match status" value="1"/>
</dbReference>
<feature type="signal peptide" evidence="6">
    <location>
        <begin position="1"/>
        <end position="24"/>
    </location>
</feature>
<keyword evidence="5" id="KW-0175">Coiled coil</keyword>
<protein>
    <recommendedName>
        <fullName evidence="7">NlpC/P60 domain-containing protein</fullName>
    </recommendedName>
</protein>
<dbReference type="Gene3D" id="3.90.1720.10">
    <property type="entry name" value="endopeptidase domain like (from Nostoc punctiforme)"/>
    <property type="match status" value="1"/>
</dbReference>
<name>A0ABQ6K4M3_9MICO</name>
<keyword evidence="3" id="KW-0378">Hydrolase</keyword>
<reference evidence="9" key="1">
    <citation type="journal article" date="2019" name="Int. J. Syst. Evol. Microbiol.">
        <title>The Global Catalogue of Microorganisms (GCM) 10K type strain sequencing project: providing services to taxonomists for standard genome sequencing and annotation.</title>
        <authorList>
            <consortium name="The Broad Institute Genomics Platform"/>
            <consortium name="The Broad Institute Genome Sequencing Center for Infectious Disease"/>
            <person name="Wu L."/>
            <person name="Ma J."/>
        </authorList>
    </citation>
    <scope>NUCLEOTIDE SEQUENCE [LARGE SCALE GENOMIC DNA]</scope>
    <source>
        <strain evidence="9">NBRC 108894</strain>
    </source>
</reference>
<evidence type="ECO:0000256" key="3">
    <source>
        <dbReference type="ARBA" id="ARBA00022801"/>
    </source>
</evidence>
<comment type="similarity">
    <text evidence="1">Belongs to the peptidase C40 family.</text>
</comment>
<gene>
    <name evidence="8" type="ORF">GCM10025881_22020</name>
</gene>
<dbReference type="RefSeq" id="WP_284254154.1">
    <property type="nucleotide sequence ID" value="NZ_BAAAQO010000002.1"/>
</dbReference>
<evidence type="ECO:0000256" key="5">
    <source>
        <dbReference type="SAM" id="Coils"/>
    </source>
</evidence>
<dbReference type="SUPFAM" id="SSF54001">
    <property type="entry name" value="Cysteine proteinases"/>
    <property type="match status" value="1"/>
</dbReference>
<dbReference type="InterPro" id="IPR051794">
    <property type="entry name" value="PG_Endopeptidase_C40"/>
</dbReference>
<accession>A0ABQ6K4M3</accession>
<keyword evidence="2" id="KW-0645">Protease</keyword>
<dbReference type="InterPro" id="IPR038765">
    <property type="entry name" value="Papain-like_cys_pep_sf"/>
</dbReference>
<keyword evidence="9" id="KW-1185">Reference proteome</keyword>
<keyword evidence="6" id="KW-0732">Signal</keyword>
<dbReference type="PROSITE" id="PS51935">
    <property type="entry name" value="NLPC_P60"/>
    <property type="match status" value="1"/>
</dbReference>
<feature type="chain" id="PRO_5045316362" description="NlpC/P60 domain-containing protein" evidence="6">
    <location>
        <begin position="25"/>
        <end position="396"/>
    </location>
</feature>
<dbReference type="EMBL" id="BSVB01000001">
    <property type="protein sequence ID" value="GMA95378.1"/>
    <property type="molecule type" value="Genomic_DNA"/>
</dbReference>
<evidence type="ECO:0000313" key="9">
    <source>
        <dbReference type="Proteomes" id="UP001157034"/>
    </source>
</evidence>
<organism evidence="8 9">
    <name type="scientific">Pseudolysinimonas kribbensis</name>
    <dbReference type="NCBI Taxonomy" id="433641"/>
    <lineage>
        <taxon>Bacteria</taxon>
        <taxon>Bacillati</taxon>
        <taxon>Actinomycetota</taxon>
        <taxon>Actinomycetes</taxon>
        <taxon>Micrococcales</taxon>
        <taxon>Microbacteriaceae</taxon>
        <taxon>Pseudolysinimonas</taxon>
    </lineage>
</organism>
<dbReference type="InterPro" id="IPR000064">
    <property type="entry name" value="NLP_P60_dom"/>
</dbReference>
<evidence type="ECO:0000313" key="8">
    <source>
        <dbReference type="EMBL" id="GMA95378.1"/>
    </source>
</evidence>
<evidence type="ECO:0000256" key="2">
    <source>
        <dbReference type="ARBA" id="ARBA00022670"/>
    </source>
</evidence>
<keyword evidence="4" id="KW-0788">Thiol protease</keyword>
<dbReference type="Proteomes" id="UP001157034">
    <property type="component" value="Unassembled WGS sequence"/>
</dbReference>